<gene>
    <name evidence="1" type="ordered locus">CPR_2081</name>
</gene>
<sequence length="33" mass="3482">MVLSMNGLRGLLEAIKAVFPNVCIVHGTLTGIN</sequence>
<dbReference type="KEGG" id="cpr:CPR_2081"/>
<accession>Q0SR67</accession>
<dbReference type="BioCyc" id="CPER289380:GI76-2092-MONOMER"/>
<protein>
    <submittedName>
        <fullName evidence="1">Uncharacterized protein</fullName>
    </submittedName>
</protein>
<dbReference type="EMBL" id="CP000312">
    <property type="protein sequence ID" value="ABG86332.1"/>
    <property type="molecule type" value="Genomic_DNA"/>
</dbReference>
<name>Q0SR67_CLOPS</name>
<dbReference type="AlphaFoldDB" id="Q0SR67"/>
<proteinExistence type="predicted"/>
<reference evidence="1 2" key="1">
    <citation type="journal article" date="2006" name="Genome Res.">
        <title>Skewed genomic variability in strains of the toxigenic bacterial pathogen, Clostridium perfringens.</title>
        <authorList>
            <person name="Myers G.S."/>
            <person name="Rasko D.A."/>
            <person name="Cheung J.K."/>
            <person name="Ravel J."/>
            <person name="Seshadri R."/>
            <person name="Deboy R.T."/>
            <person name="Ren Q."/>
            <person name="Varga J."/>
            <person name="Awad M.M."/>
            <person name="Brinkac L.M."/>
            <person name="Daugherty S.C."/>
            <person name="Haft D.H."/>
            <person name="Dodson R.J."/>
            <person name="Madupu R."/>
            <person name="Nelson W.C."/>
            <person name="Rosovitz M.J."/>
            <person name="Sullivan S.A."/>
            <person name="Khouri H."/>
            <person name="Dimitrov G.I."/>
            <person name="Watkins K.L."/>
            <person name="Mulligan S."/>
            <person name="Benton J."/>
            <person name="Radune D."/>
            <person name="Fisher D.J."/>
            <person name="Atkins H.S."/>
            <person name="Hiscox T."/>
            <person name="Jost B.H."/>
            <person name="Billington S.J."/>
            <person name="Songer J.G."/>
            <person name="McClane B.A."/>
            <person name="Titball R.W."/>
            <person name="Rood J.I."/>
            <person name="Melville S.B."/>
            <person name="Paulsen I.T."/>
        </authorList>
    </citation>
    <scope>NUCLEOTIDE SEQUENCE [LARGE SCALE GENOMIC DNA]</scope>
    <source>
        <strain evidence="2">SM101 / Type A</strain>
    </source>
</reference>
<dbReference type="Proteomes" id="UP000001824">
    <property type="component" value="Chromosome"/>
</dbReference>
<evidence type="ECO:0000313" key="2">
    <source>
        <dbReference type="Proteomes" id="UP000001824"/>
    </source>
</evidence>
<evidence type="ECO:0000313" key="1">
    <source>
        <dbReference type="EMBL" id="ABG86332.1"/>
    </source>
</evidence>
<organism evidence="1 2">
    <name type="scientific">Clostridium perfringens (strain SM101 / Type A)</name>
    <dbReference type="NCBI Taxonomy" id="289380"/>
    <lineage>
        <taxon>Bacteria</taxon>
        <taxon>Bacillati</taxon>
        <taxon>Bacillota</taxon>
        <taxon>Clostridia</taxon>
        <taxon>Eubacteriales</taxon>
        <taxon>Clostridiaceae</taxon>
        <taxon>Clostridium</taxon>
    </lineage>
</organism>